<dbReference type="Proteomes" id="UP000248198">
    <property type="component" value="Unassembled WGS sequence"/>
</dbReference>
<evidence type="ECO:0000313" key="2">
    <source>
        <dbReference type="Proteomes" id="UP000248198"/>
    </source>
</evidence>
<sequence length="61" mass="7079">MDTKDKIKEVLKKEGVTWAQYTETAGYKSIGGFRKILFNHLDKLTKFLAMIGYEIVIKKIK</sequence>
<reference evidence="1 2" key="1">
    <citation type="submission" date="2018-06" db="EMBL/GenBank/DDBJ databases">
        <title>Genomic Encyclopedia of Archaeal and Bacterial Type Strains, Phase II (KMG-II): from individual species to whole genera.</title>
        <authorList>
            <person name="Goeker M."/>
        </authorList>
    </citation>
    <scope>NUCLEOTIDE SEQUENCE [LARGE SCALE GENOMIC DNA]</scope>
    <source>
        <strain evidence="1 2">DSM 27372</strain>
    </source>
</reference>
<evidence type="ECO:0008006" key="3">
    <source>
        <dbReference type="Google" id="ProtNLM"/>
    </source>
</evidence>
<organism evidence="1 2">
    <name type="scientific">Pedobacter nutrimenti</name>
    <dbReference type="NCBI Taxonomy" id="1241337"/>
    <lineage>
        <taxon>Bacteria</taxon>
        <taxon>Pseudomonadati</taxon>
        <taxon>Bacteroidota</taxon>
        <taxon>Sphingobacteriia</taxon>
        <taxon>Sphingobacteriales</taxon>
        <taxon>Sphingobacteriaceae</taxon>
        <taxon>Pedobacter</taxon>
    </lineage>
</organism>
<evidence type="ECO:0000313" key="1">
    <source>
        <dbReference type="EMBL" id="PYF68502.1"/>
    </source>
</evidence>
<protein>
    <recommendedName>
        <fullName evidence="3">HTH cro/C1-type domain-containing protein</fullName>
    </recommendedName>
</protein>
<dbReference type="AlphaFoldDB" id="A0A318U7J0"/>
<name>A0A318U7J0_9SPHI</name>
<dbReference type="EMBL" id="QKLU01000012">
    <property type="protein sequence ID" value="PYF68502.1"/>
    <property type="molecule type" value="Genomic_DNA"/>
</dbReference>
<comment type="caution">
    <text evidence="1">The sequence shown here is derived from an EMBL/GenBank/DDBJ whole genome shotgun (WGS) entry which is preliminary data.</text>
</comment>
<proteinExistence type="predicted"/>
<accession>A0A318U7J0</accession>
<keyword evidence="2" id="KW-1185">Reference proteome</keyword>
<gene>
    <name evidence="1" type="ORF">B0O44_11289</name>
</gene>